<comment type="caution">
    <text evidence="7">The sequence shown here is derived from an EMBL/GenBank/DDBJ whole genome shotgun (WGS) entry which is preliminary data.</text>
</comment>
<dbReference type="InterPro" id="IPR025511">
    <property type="entry name" value="DUF4398"/>
</dbReference>
<dbReference type="InterPro" id="IPR036737">
    <property type="entry name" value="OmpA-like_sf"/>
</dbReference>
<dbReference type="InterPro" id="IPR006665">
    <property type="entry name" value="OmpA-like"/>
</dbReference>
<dbReference type="PRINTS" id="PR01023">
    <property type="entry name" value="NAFLGMOTY"/>
</dbReference>
<dbReference type="PROSITE" id="PS01068">
    <property type="entry name" value="OMPA_1"/>
    <property type="match status" value="1"/>
</dbReference>
<dbReference type="CDD" id="cd07185">
    <property type="entry name" value="OmpA_C-like"/>
    <property type="match status" value="1"/>
</dbReference>
<dbReference type="PRINTS" id="PR01021">
    <property type="entry name" value="OMPADOMAIN"/>
</dbReference>
<dbReference type="Gene3D" id="3.30.1330.60">
    <property type="entry name" value="OmpA-like domain"/>
    <property type="match status" value="1"/>
</dbReference>
<dbReference type="SUPFAM" id="SSF103088">
    <property type="entry name" value="OmpA-like"/>
    <property type="match status" value="1"/>
</dbReference>
<reference evidence="7 8" key="1">
    <citation type="submission" date="2018-01" db="EMBL/GenBank/DDBJ databases">
        <title>The draft genome sequence of Halioglobus lutimaris HF004.</title>
        <authorList>
            <person name="Du Z.-J."/>
            <person name="Shi M.-J."/>
        </authorList>
    </citation>
    <scope>NUCLEOTIDE SEQUENCE [LARGE SCALE GENOMIC DNA]</scope>
    <source>
        <strain evidence="7 8">HF004</strain>
    </source>
</reference>
<dbReference type="PANTHER" id="PTHR30329">
    <property type="entry name" value="STATOR ELEMENT OF FLAGELLAR MOTOR COMPLEX"/>
    <property type="match status" value="1"/>
</dbReference>
<keyword evidence="2 4" id="KW-0472">Membrane</keyword>
<sequence>MKLSKWMRVGTLAVVGLAISACSGLEKNQSLSEAEAFYNSTKQNEDVLRYAPAELQRAEQALTMASAAESEDDMTSLAYVGRIRTETALAVAERKVASAKMTELSKAKDQIILSARESELQSSQAQADALRRELLALQAVSTDRGMVMTLGDVLFSTGKADLQPGAMSTIDRLADFLAEYPDKSVLIEGFTDSVGSESFNQVLSENRASSVRSALIDAGVSPNRVSTRGYGMSRPVADNSTAEGRLRNRRVEIVIQD</sequence>
<dbReference type="PANTHER" id="PTHR30329:SF21">
    <property type="entry name" value="LIPOPROTEIN YIAD-RELATED"/>
    <property type="match status" value="1"/>
</dbReference>
<evidence type="ECO:0000256" key="3">
    <source>
        <dbReference type="ARBA" id="ARBA00023237"/>
    </source>
</evidence>
<keyword evidence="8" id="KW-1185">Reference proteome</keyword>
<dbReference type="Proteomes" id="UP000235005">
    <property type="component" value="Unassembled WGS sequence"/>
</dbReference>
<dbReference type="InterPro" id="IPR050330">
    <property type="entry name" value="Bact_OuterMem_StrucFunc"/>
</dbReference>
<dbReference type="PROSITE" id="PS51123">
    <property type="entry name" value="OMPA_2"/>
    <property type="match status" value="1"/>
</dbReference>
<dbReference type="RefSeq" id="WP_075999412.1">
    <property type="nucleotide sequence ID" value="NZ_PKUS01000018.1"/>
</dbReference>
<evidence type="ECO:0000256" key="2">
    <source>
        <dbReference type="ARBA" id="ARBA00023136"/>
    </source>
</evidence>
<comment type="subcellular location">
    <subcellularLocation>
        <location evidence="1">Cell outer membrane</location>
    </subcellularLocation>
</comment>
<protein>
    <submittedName>
        <fullName evidence="7">DUF4398 domain-containing protein</fullName>
    </submittedName>
</protein>
<dbReference type="EMBL" id="PKUS01000018">
    <property type="protein sequence ID" value="PLW68168.1"/>
    <property type="molecule type" value="Genomic_DNA"/>
</dbReference>
<dbReference type="InterPro" id="IPR006690">
    <property type="entry name" value="OMPA-like_CS"/>
</dbReference>
<evidence type="ECO:0000313" key="8">
    <source>
        <dbReference type="Proteomes" id="UP000235005"/>
    </source>
</evidence>
<dbReference type="AlphaFoldDB" id="A0A2N5X113"/>
<proteinExistence type="predicted"/>
<evidence type="ECO:0000256" key="4">
    <source>
        <dbReference type="PROSITE-ProRule" id="PRU00473"/>
    </source>
</evidence>
<dbReference type="InterPro" id="IPR006664">
    <property type="entry name" value="OMP_bac"/>
</dbReference>
<gene>
    <name evidence="7" type="ORF">C0039_13320</name>
</gene>
<dbReference type="Pfam" id="PF00691">
    <property type="entry name" value="OmpA"/>
    <property type="match status" value="1"/>
</dbReference>
<dbReference type="Pfam" id="PF14346">
    <property type="entry name" value="DUF4398"/>
    <property type="match status" value="1"/>
</dbReference>
<dbReference type="OrthoDB" id="9782229at2"/>
<feature type="domain" description="OmpA-like" evidence="6">
    <location>
        <begin position="142"/>
        <end position="257"/>
    </location>
</feature>
<accession>A0A2N5X113</accession>
<keyword evidence="5" id="KW-0175">Coiled coil</keyword>
<dbReference type="GO" id="GO:0009279">
    <property type="term" value="C:cell outer membrane"/>
    <property type="evidence" value="ECO:0007669"/>
    <property type="project" value="UniProtKB-SubCell"/>
</dbReference>
<organism evidence="7 8">
    <name type="scientific">Pseudohalioglobus lutimaris</name>
    <dbReference type="NCBI Taxonomy" id="1737061"/>
    <lineage>
        <taxon>Bacteria</taxon>
        <taxon>Pseudomonadati</taxon>
        <taxon>Pseudomonadota</taxon>
        <taxon>Gammaproteobacteria</taxon>
        <taxon>Cellvibrionales</taxon>
        <taxon>Halieaceae</taxon>
        <taxon>Pseudohalioglobus</taxon>
    </lineage>
</organism>
<evidence type="ECO:0000313" key="7">
    <source>
        <dbReference type="EMBL" id="PLW68168.1"/>
    </source>
</evidence>
<feature type="coiled-coil region" evidence="5">
    <location>
        <begin position="113"/>
        <end position="140"/>
    </location>
</feature>
<evidence type="ECO:0000256" key="5">
    <source>
        <dbReference type="SAM" id="Coils"/>
    </source>
</evidence>
<evidence type="ECO:0000259" key="6">
    <source>
        <dbReference type="PROSITE" id="PS51123"/>
    </source>
</evidence>
<dbReference type="PROSITE" id="PS51257">
    <property type="entry name" value="PROKAR_LIPOPROTEIN"/>
    <property type="match status" value="1"/>
</dbReference>
<evidence type="ECO:0000256" key="1">
    <source>
        <dbReference type="ARBA" id="ARBA00004442"/>
    </source>
</evidence>
<name>A0A2N5X113_9GAMM</name>
<keyword evidence="3" id="KW-0998">Cell outer membrane</keyword>